<dbReference type="PANTHER" id="PTHR38011:SF11">
    <property type="entry name" value="2,5-DIAMINO-6-RIBOSYLAMINO-4(3H)-PYRIMIDINONE 5'-PHOSPHATE REDUCTASE"/>
    <property type="match status" value="1"/>
</dbReference>
<dbReference type="GO" id="GO:0008703">
    <property type="term" value="F:5-amino-6-(5-phosphoribosylamino)uracil reductase activity"/>
    <property type="evidence" value="ECO:0007669"/>
    <property type="project" value="InterPro"/>
</dbReference>
<sequence>MTTIYYTAVSLDGFIADQHNSLDWLFQFNLAEPPDWPAFIERIGALAMGATTWSWLLDHELLPPGGDPKPWPYVQPAWVFTHRAWPAPAGAEIRFVQGDVRPVYAEMARAAGGRDIWLVGGGDLVGQFWDAGLLDEIIVDVAPVTLGSGAPLLPRRVTAPPLRLAGVREHAAGFVQLRYTVERA</sequence>
<proteinExistence type="predicted"/>
<reference evidence="2 3" key="1">
    <citation type="submission" date="2017-09" db="EMBL/GenBank/DDBJ databases">
        <title>Sequencing the genomes of two abundant thermophiles in Great Basin hot springs: Thermocrinis jamiesonii and novel Chloroflexi Thermoflexus hugenholtzii.</title>
        <authorList>
            <person name="Hedlund B."/>
        </authorList>
    </citation>
    <scope>NUCLEOTIDE SEQUENCE [LARGE SCALE GENOMIC DNA]</scope>
    <source>
        <strain evidence="2 3">G233</strain>
    </source>
</reference>
<protein>
    <submittedName>
        <fullName evidence="2">Dihydrofolate reductase</fullName>
    </submittedName>
</protein>
<dbReference type="Pfam" id="PF01872">
    <property type="entry name" value="RibD_C"/>
    <property type="match status" value="1"/>
</dbReference>
<evidence type="ECO:0000313" key="2">
    <source>
        <dbReference type="EMBL" id="PFG74027.1"/>
    </source>
</evidence>
<dbReference type="Gene3D" id="3.40.430.10">
    <property type="entry name" value="Dihydrofolate Reductase, subunit A"/>
    <property type="match status" value="1"/>
</dbReference>
<dbReference type="GO" id="GO:0009231">
    <property type="term" value="P:riboflavin biosynthetic process"/>
    <property type="evidence" value="ECO:0007669"/>
    <property type="project" value="InterPro"/>
</dbReference>
<comment type="caution">
    <text evidence="2">The sequence shown here is derived from an EMBL/GenBank/DDBJ whole genome shotgun (WGS) entry which is preliminary data.</text>
</comment>
<name>A0A2A9HDD2_TEPT2</name>
<evidence type="ECO:0000259" key="1">
    <source>
        <dbReference type="Pfam" id="PF01872"/>
    </source>
</evidence>
<dbReference type="InterPro" id="IPR024072">
    <property type="entry name" value="DHFR-like_dom_sf"/>
</dbReference>
<dbReference type="SUPFAM" id="SSF53597">
    <property type="entry name" value="Dihydrofolate reductase-like"/>
    <property type="match status" value="1"/>
</dbReference>
<dbReference type="Proteomes" id="UP000223071">
    <property type="component" value="Unassembled WGS sequence"/>
</dbReference>
<evidence type="ECO:0000313" key="3">
    <source>
        <dbReference type="Proteomes" id="UP000223071"/>
    </source>
</evidence>
<dbReference type="InterPro" id="IPR050765">
    <property type="entry name" value="Riboflavin_Biosynth_HTPR"/>
</dbReference>
<organism evidence="2 3">
    <name type="scientific">Tepidiforma thermophila (strain KCTC 52669 / CGMCC 1.13589 / G233)</name>
    <dbReference type="NCBI Taxonomy" id="2761530"/>
    <lineage>
        <taxon>Bacteria</taxon>
        <taxon>Bacillati</taxon>
        <taxon>Chloroflexota</taxon>
        <taxon>Tepidiformia</taxon>
        <taxon>Tepidiformales</taxon>
        <taxon>Tepidiformaceae</taxon>
        <taxon>Tepidiforma</taxon>
    </lineage>
</organism>
<gene>
    <name evidence="2" type="ORF">A9A59_1235</name>
</gene>
<feature type="domain" description="Bacterial bifunctional deaminase-reductase C-terminal" evidence="1">
    <location>
        <begin position="76"/>
        <end position="172"/>
    </location>
</feature>
<dbReference type="InterPro" id="IPR002734">
    <property type="entry name" value="RibDG_C"/>
</dbReference>
<dbReference type="AlphaFoldDB" id="A0A2A9HDD2"/>
<dbReference type="RefSeq" id="WP_098503446.1">
    <property type="nucleotide sequence ID" value="NZ_PDJQ01000001.1"/>
</dbReference>
<dbReference type="PANTHER" id="PTHR38011">
    <property type="entry name" value="DIHYDROFOLATE REDUCTASE FAMILY PROTEIN (AFU_ORTHOLOGUE AFUA_8G06820)"/>
    <property type="match status" value="1"/>
</dbReference>
<dbReference type="EMBL" id="PDJQ01000001">
    <property type="protein sequence ID" value="PFG74027.1"/>
    <property type="molecule type" value="Genomic_DNA"/>
</dbReference>
<keyword evidence="3" id="KW-1185">Reference proteome</keyword>
<accession>A0A2A9HDD2</accession>